<proteinExistence type="predicted"/>
<feature type="compositionally biased region" description="Basic and acidic residues" evidence="1">
    <location>
        <begin position="193"/>
        <end position="203"/>
    </location>
</feature>
<dbReference type="AlphaFoldDB" id="A0A7R9AC61"/>
<dbReference type="EMBL" id="LR903104">
    <property type="protein sequence ID" value="CAD7251485.1"/>
    <property type="molecule type" value="Genomic_DNA"/>
</dbReference>
<evidence type="ECO:0000256" key="1">
    <source>
        <dbReference type="SAM" id="MobiDB-lite"/>
    </source>
</evidence>
<feature type="compositionally biased region" description="Polar residues" evidence="1">
    <location>
        <begin position="181"/>
        <end position="192"/>
    </location>
</feature>
<evidence type="ECO:0000313" key="2">
    <source>
        <dbReference type="EMBL" id="CAD7251485.1"/>
    </source>
</evidence>
<sequence>MGLRASPGTEIWFAAKNGYTQGICVLEISSKAECLVPYKDWGDLKIHLEILPPPDGTSPACISFSFAVPSPPLNQQAIVTMYDGEEVILLRNLTTKGSHTFLRIRYKSNFAKSDSNRKTKFIELAEGLAIWEGWESGMELEDAISLAERIDEARCSWPSAARHNQRSRVQRGKVNREECSSTKAAGQCTGQSAEDKSSNGHTL</sequence>
<organism evidence="2">
    <name type="scientific">Darwinula stevensoni</name>
    <dbReference type="NCBI Taxonomy" id="69355"/>
    <lineage>
        <taxon>Eukaryota</taxon>
        <taxon>Metazoa</taxon>
        <taxon>Ecdysozoa</taxon>
        <taxon>Arthropoda</taxon>
        <taxon>Crustacea</taxon>
        <taxon>Oligostraca</taxon>
        <taxon>Ostracoda</taxon>
        <taxon>Podocopa</taxon>
        <taxon>Podocopida</taxon>
        <taxon>Darwinulocopina</taxon>
        <taxon>Darwinuloidea</taxon>
        <taxon>Darwinulidae</taxon>
        <taxon>Darwinula</taxon>
    </lineage>
</organism>
<feature type="compositionally biased region" description="Basic residues" evidence="1">
    <location>
        <begin position="163"/>
        <end position="173"/>
    </location>
</feature>
<keyword evidence="3" id="KW-1185">Reference proteome</keyword>
<evidence type="ECO:0000313" key="3">
    <source>
        <dbReference type="Proteomes" id="UP000677054"/>
    </source>
</evidence>
<protein>
    <submittedName>
        <fullName evidence="2">Uncharacterized protein</fullName>
    </submittedName>
</protein>
<feature type="region of interest" description="Disordered" evidence="1">
    <location>
        <begin position="161"/>
        <end position="203"/>
    </location>
</feature>
<accession>A0A7R9AC61</accession>
<reference evidence="2" key="1">
    <citation type="submission" date="2020-11" db="EMBL/GenBank/DDBJ databases">
        <authorList>
            <person name="Tran Van P."/>
        </authorList>
    </citation>
    <scope>NUCLEOTIDE SEQUENCE</scope>
</reference>
<dbReference type="Proteomes" id="UP000677054">
    <property type="component" value="Unassembled WGS sequence"/>
</dbReference>
<dbReference type="EMBL" id="CAJPEV010003587">
    <property type="protein sequence ID" value="CAG0900076.1"/>
    <property type="molecule type" value="Genomic_DNA"/>
</dbReference>
<gene>
    <name evidence="2" type="ORF">DSTB1V02_LOCUS11251</name>
</gene>
<name>A0A7R9AC61_9CRUS</name>